<sequence length="228" mass="24949">MLLTRLIISLLVGSSAAFPAKREYATNGTQTGMDPVKSKFPECDATPQGCVCPKGTVFQVSTSYATVYADIGDLTELISNFTDTAWFGTSPTSISGDAMHPIRLLIADVEGVPVATNEQLMVFTDYSNKSDQSQTTRFEDGFLMKFQVIDTPITYDGNSGPGIIAGSWDTMDVRRIGEQETMWIWSIYVCFSSAFPFHEFHESAMKNISSTLGRQGKLSKDTVGPFSV</sequence>
<proteinExistence type="predicted"/>
<reference evidence="2 3" key="1">
    <citation type="submission" date="2018-12" db="EMBL/GenBank/DDBJ databases">
        <title>Draft genome sequence of Xylaria grammica IHI A82.</title>
        <authorList>
            <person name="Buettner E."/>
            <person name="Kellner H."/>
        </authorList>
    </citation>
    <scope>NUCLEOTIDE SEQUENCE [LARGE SCALE GENOMIC DNA]</scope>
    <source>
        <strain evidence="2 3">IHI A82</strain>
    </source>
</reference>
<protein>
    <submittedName>
        <fullName evidence="2">Uncharacterized protein</fullName>
    </submittedName>
</protein>
<dbReference type="Proteomes" id="UP000286045">
    <property type="component" value="Unassembled WGS sequence"/>
</dbReference>
<feature type="signal peptide" evidence="1">
    <location>
        <begin position="1"/>
        <end position="17"/>
    </location>
</feature>
<comment type="caution">
    <text evidence="2">The sequence shown here is derived from an EMBL/GenBank/DDBJ whole genome shotgun (WGS) entry which is preliminary data.</text>
</comment>
<keyword evidence="3" id="KW-1185">Reference proteome</keyword>
<feature type="chain" id="PRO_5019173160" evidence="1">
    <location>
        <begin position="18"/>
        <end position="228"/>
    </location>
</feature>
<dbReference type="EMBL" id="RYZI01000334">
    <property type="protein sequence ID" value="RWA06475.1"/>
    <property type="molecule type" value="Genomic_DNA"/>
</dbReference>
<keyword evidence="1" id="KW-0732">Signal</keyword>
<dbReference type="AlphaFoldDB" id="A0A439CWB4"/>
<evidence type="ECO:0000256" key="1">
    <source>
        <dbReference type="SAM" id="SignalP"/>
    </source>
</evidence>
<evidence type="ECO:0000313" key="3">
    <source>
        <dbReference type="Proteomes" id="UP000286045"/>
    </source>
</evidence>
<evidence type="ECO:0000313" key="2">
    <source>
        <dbReference type="EMBL" id="RWA06475.1"/>
    </source>
</evidence>
<accession>A0A439CWB4</accession>
<organism evidence="2 3">
    <name type="scientific">Xylaria grammica</name>
    <dbReference type="NCBI Taxonomy" id="363999"/>
    <lineage>
        <taxon>Eukaryota</taxon>
        <taxon>Fungi</taxon>
        <taxon>Dikarya</taxon>
        <taxon>Ascomycota</taxon>
        <taxon>Pezizomycotina</taxon>
        <taxon>Sordariomycetes</taxon>
        <taxon>Xylariomycetidae</taxon>
        <taxon>Xylariales</taxon>
        <taxon>Xylariaceae</taxon>
        <taxon>Xylaria</taxon>
    </lineage>
</organism>
<gene>
    <name evidence="2" type="ORF">EKO27_g8632</name>
</gene>
<name>A0A439CWB4_9PEZI</name>